<comment type="similarity">
    <text evidence="1">Belongs to the RutC family.</text>
</comment>
<keyword evidence="3" id="KW-1185">Reference proteome</keyword>
<name>A0ABZ1B0Q6_9ACTN</name>
<sequence>MTRNQPTTGAAAAADGIDLRDSPGLVPPRGHYSHVAVHAGVAYISGQLPLDASGTPLAGQPFDVQVAQVLDNLDQCLRTAGSSREQLLSVTVYVTDIAQWPAFDAAYAQWIGAHRPARAVACVADLHYGAALEIAAVAAAR</sequence>
<dbReference type="Pfam" id="PF01042">
    <property type="entry name" value="Ribonuc_L-PSP"/>
    <property type="match status" value="1"/>
</dbReference>
<organism evidence="2 3">
    <name type="scientific">Blastococcus brunescens</name>
    <dbReference type="NCBI Taxonomy" id="1564165"/>
    <lineage>
        <taxon>Bacteria</taxon>
        <taxon>Bacillati</taxon>
        <taxon>Actinomycetota</taxon>
        <taxon>Actinomycetes</taxon>
        <taxon>Geodermatophilales</taxon>
        <taxon>Geodermatophilaceae</taxon>
        <taxon>Blastococcus</taxon>
    </lineage>
</organism>
<dbReference type="Proteomes" id="UP001324287">
    <property type="component" value="Chromosome"/>
</dbReference>
<dbReference type="PANTHER" id="PTHR11803:SF58">
    <property type="entry name" value="PROTEIN HMF1-RELATED"/>
    <property type="match status" value="1"/>
</dbReference>
<dbReference type="GO" id="GO:0016787">
    <property type="term" value="F:hydrolase activity"/>
    <property type="evidence" value="ECO:0007669"/>
    <property type="project" value="UniProtKB-KW"/>
</dbReference>
<proteinExistence type="inferred from homology"/>
<dbReference type="Gene3D" id="3.30.1330.40">
    <property type="entry name" value="RutC-like"/>
    <property type="match status" value="1"/>
</dbReference>
<dbReference type="CDD" id="cd00448">
    <property type="entry name" value="YjgF_YER057c_UK114_family"/>
    <property type="match status" value="1"/>
</dbReference>
<dbReference type="RefSeq" id="WP_324275292.1">
    <property type="nucleotide sequence ID" value="NZ_CP141261.1"/>
</dbReference>
<dbReference type="EMBL" id="CP141261">
    <property type="protein sequence ID" value="WRL63962.1"/>
    <property type="molecule type" value="Genomic_DNA"/>
</dbReference>
<dbReference type="SUPFAM" id="SSF55298">
    <property type="entry name" value="YjgF-like"/>
    <property type="match status" value="1"/>
</dbReference>
<dbReference type="PANTHER" id="PTHR11803">
    <property type="entry name" value="2-IMINOBUTANOATE/2-IMINOPROPANOATE DEAMINASE RIDA"/>
    <property type="match status" value="1"/>
</dbReference>
<dbReference type="InterPro" id="IPR035959">
    <property type="entry name" value="RutC-like_sf"/>
</dbReference>
<reference evidence="2 3" key="1">
    <citation type="submission" date="2023-12" db="EMBL/GenBank/DDBJ databases">
        <title>Blastococcus brunescens sp. nov., an actonobacterium isolated from sandstone collected in sahara desert.</title>
        <authorList>
            <person name="Gtari M."/>
            <person name="Ghodhbane F."/>
        </authorList>
    </citation>
    <scope>NUCLEOTIDE SEQUENCE [LARGE SCALE GENOMIC DNA]</scope>
    <source>
        <strain evidence="2 3">BMG 8361</strain>
    </source>
</reference>
<accession>A0ABZ1B0Q6</accession>
<dbReference type="InterPro" id="IPR006175">
    <property type="entry name" value="YjgF/YER057c/UK114"/>
</dbReference>
<gene>
    <name evidence="2" type="ORF">U6N30_30940</name>
</gene>
<evidence type="ECO:0000313" key="2">
    <source>
        <dbReference type="EMBL" id="WRL63962.1"/>
    </source>
</evidence>
<keyword evidence="2" id="KW-0378">Hydrolase</keyword>
<dbReference type="EC" id="3.5.-.-" evidence="2"/>
<protein>
    <submittedName>
        <fullName evidence="2">RidA family protein</fullName>
        <ecNumber evidence="2">3.5.-.-</ecNumber>
    </submittedName>
</protein>
<evidence type="ECO:0000256" key="1">
    <source>
        <dbReference type="ARBA" id="ARBA00010552"/>
    </source>
</evidence>
<evidence type="ECO:0000313" key="3">
    <source>
        <dbReference type="Proteomes" id="UP001324287"/>
    </source>
</evidence>